<name>A0A1G2PSP1_9BACT</name>
<keyword evidence="1" id="KW-0812">Transmembrane</keyword>
<dbReference type="Proteomes" id="UP000178646">
    <property type="component" value="Unassembled WGS sequence"/>
</dbReference>
<accession>A0A1G2PSP1</accession>
<feature type="transmembrane region" description="Helical" evidence="1">
    <location>
        <begin position="21"/>
        <end position="40"/>
    </location>
</feature>
<keyword evidence="1" id="KW-0472">Membrane</keyword>
<protein>
    <submittedName>
        <fullName evidence="2">Uncharacterized protein</fullName>
    </submittedName>
</protein>
<dbReference type="EMBL" id="MHSU01000004">
    <property type="protein sequence ID" value="OHA51370.1"/>
    <property type="molecule type" value="Genomic_DNA"/>
</dbReference>
<organism evidence="2 3">
    <name type="scientific">Candidatus Terrybacteria bacterium RIFCSPHIGHO2_02_41_19</name>
    <dbReference type="NCBI Taxonomy" id="1802364"/>
    <lineage>
        <taxon>Bacteria</taxon>
        <taxon>Candidatus Terryibacteriota</taxon>
    </lineage>
</organism>
<gene>
    <name evidence="2" type="ORF">A2W59_01725</name>
</gene>
<reference evidence="2 3" key="1">
    <citation type="journal article" date="2016" name="Nat. Commun.">
        <title>Thousands of microbial genomes shed light on interconnected biogeochemical processes in an aquifer system.</title>
        <authorList>
            <person name="Anantharaman K."/>
            <person name="Brown C.T."/>
            <person name="Hug L.A."/>
            <person name="Sharon I."/>
            <person name="Castelle C.J."/>
            <person name="Probst A.J."/>
            <person name="Thomas B.C."/>
            <person name="Singh A."/>
            <person name="Wilkins M.J."/>
            <person name="Karaoz U."/>
            <person name="Brodie E.L."/>
            <person name="Williams K.H."/>
            <person name="Hubbard S.S."/>
            <person name="Banfield J.F."/>
        </authorList>
    </citation>
    <scope>NUCLEOTIDE SEQUENCE [LARGE SCALE GENOMIC DNA]</scope>
</reference>
<sequence>MSLIDNIEKLHKKPDHIKRRILLVSVFVLMFIIVSVWVSTLRISSGKESPKDSRISSPLSVFLGTVKEGVDVGVSGVVDSVNKLKQDYESKQ</sequence>
<proteinExistence type="predicted"/>
<dbReference type="AlphaFoldDB" id="A0A1G2PSP1"/>
<keyword evidence="1" id="KW-1133">Transmembrane helix</keyword>
<evidence type="ECO:0000256" key="1">
    <source>
        <dbReference type="SAM" id="Phobius"/>
    </source>
</evidence>
<comment type="caution">
    <text evidence="2">The sequence shown here is derived from an EMBL/GenBank/DDBJ whole genome shotgun (WGS) entry which is preliminary data.</text>
</comment>
<evidence type="ECO:0000313" key="2">
    <source>
        <dbReference type="EMBL" id="OHA51370.1"/>
    </source>
</evidence>
<evidence type="ECO:0000313" key="3">
    <source>
        <dbReference type="Proteomes" id="UP000178646"/>
    </source>
</evidence>